<dbReference type="InterPro" id="IPR012337">
    <property type="entry name" value="RNaseH-like_sf"/>
</dbReference>
<name>A0A9Q4H953_ACTPL</name>
<dbReference type="PROSITE" id="PS50994">
    <property type="entry name" value="INTEGRASE"/>
    <property type="match status" value="1"/>
</dbReference>
<reference evidence="10" key="2">
    <citation type="submission" date="2022-12" db="EMBL/GenBank/DDBJ databases">
        <authorList>
            <person name="Kardos G."/>
            <person name="Sarkozi R."/>
            <person name="Laczko L."/>
            <person name="Marton S."/>
            <person name="Makrai L."/>
            <person name="Banyai K."/>
            <person name="Fodor L."/>
        </authorList>
    </citation>
    <scope>NUCLEOTIDE SEQUENCE</scope>
    <source>
        <strain evidence="10">84/14</strain>
    </source>
</reference>
<evidence type="ECO:0000256" key="8">
    <source>
        <dbReference type="SAM" id="MobiDB-lite"/>
    </source>
</evidence>
<proteinExistence type="predicted"/>
<dbReference type="Pfam" id="PF13976">
    <property type="entry name" value="gag_pre-integrs"/>
    <property type="match status" value="1"/>
</dbReference>
<dbReference type="GO" id="GO:0006310">
    <property type="term" value="P:DNA recombination"/>
    <property type="evidence" value="ECO:0007669"/>
    <property type="project" value="UniProtKB-KW"/>
</dbReference>
<keyword evidence="7" id="KW-0233">DNA recombination</keyword>
<dbReference type="Pfam" id="PF00665">
    <property type="entry name" value="rve"/>
    <property type="match status" value="1"/>
</dbReference>
<protein>
    <submittedName>
        <fullName evidence="10">DDE-type integrase/transposase/recombinase</fullName>
    </submittedName>
</protein>
<dbReference type="InterPro" id="IPR039537">
    <property type="entry name" value="Retrotran_Ty1/copia-like"/>
</dbReference>
<keyword evidence="3" id="KW-0255">Endonuclease</keyword>
<dbReference type="EMBL" id="JAPQFC010001388">
    <property type="protein sequence ID" value="MCY6525138.1"/>
    <property type="molecule type" value="Genomic_DNA"/>
</dbReference>
<evidence type="ECO:0000259" key="9">
    <source>
        <dbReference type="PROSITE" id="PS50994"/>
    </source>
</evidence>
<feature type="domain" description="Integrase catalytic" evidence="9">
    <location>
        <begin position="78"/>
        <end position="244"/>
    </location>
</feature>
<dbReference type="Pfam" id="PF25597">
    <property type="entry name" value="SH3_retrovirus"/>
    <property type="match status" value="1"/>
</dbReference>
<dbReference type="GO" id="GO:0004519">
    <property type="term" value="F:endonuclease activity"/>
    <property type="evidence" value="ECO:0007669"/>
    <property type="project" value="UniProtKB-KW"/>
</dbReference>
<dbReference type="RefSeq" id="WP_267992560.1">
    <property type="nucleotide sequence ID" value="NZ_JAPQFC010001388.1"/>
</dbReference>
<evidence type="ECO:0000256" key="4">
    <source>
        <dbReference type="ARBA" id="ARBA00022801"/>
    </source>
</evidence>
<dbReference type="InterPro" id="IPR001584">
    <property type="entry name" value="Integrase_cat-core"/>
</dbReference>
<evidence type="ECO:0000256" key="5">
    <source>
        <dbReference type="ARBA" id="ARBA00022842"/>
    </source>
</evidence>
<keyword evidence="4" id="KW-0378">Hydrolase</keyword>
<keyword evidence="5" id="KW-0460">Magnesium</keyword>
<dbReference type="GO" id="GO:0016787">
    <property type="term" value="F:hydrolase activity"/>
    <property type="evidence" value="ECO:0007669"/>
    <property type="project" value="UniProtKB-KW"/>
</dbReference>
<keyword evidence="6" id="KW-0229">DNA integration</keyword>
<evidence type="ECO:0000256" key="1">
    <source>
        <dbReference type="ARBA" id="ARBA00022722"/>
    </source>
</evidence>
<keyword evidence="1" id="KW-0540">Nuclease</keyword>
<dbReference type="PANTHER" id="PTHR42648:SF11">
    <property type="entry name" value="TRANSPOSON TY4-P GAG-POL POLYPROTEIN"/>
    <property type="match status" value="1"/>
</dbReference>
<dbReference type="PANTHER" id="PTHR42648">
    <property type="entry name" value="TRANSPOSASE, PUTATIVE-RELATED"/>
    <property type="match status" value="1"/>
</dbReference>
<feature type="non-terminal residue" evidence="10">
    <location>
        <position position="452"/>
    </location>
</feature>
<dbReference type="GO" id="GO:0015074">
    <property type="term" value="P:DNA integration"/>
    <property type="evidence" value="ECO:0007669"/>
    <property type="project" value="UniProtKB-KW"/>
</dbReference>
<evidence type="ECO:0000256" key="6">
    <source>
        <dbReference type="ARBA" id="ARBA00022908"/>
    </source>
</evidence>
<keyword evidence="2" id="KW-0479">Metal-binding</keyword>
<dbReference type="SUPFAM" id="SSF53098">
    <property type="entry name" value="Ribonuclease H-like"/>
    <property type="match status" value="1"/>
</dbReference>
<gene>
    <name evidence="10" type="ORF">OYG11_13150</name>
</gene>
<feature type="non-terminal residue" evidence="10">
    <location>
        <position position="1"/>
    </location>
</feature>
<dbReference type="AlphaFoldDB" id="A0A9Q4H953"/>
<evidence type="ECO:0000313" key="10">
    <source>
        <dbReference type="EMBL" id="MCY6525138.1"/>
    </source>
</evidence>
<sequence length="452" mass="50885">FNNFGSSTLPSVFVAHNDEVSKLWHERFGHLNYRSLQHLCKENMVTGLPMVSCRDGVCSGCVLGKHHRDSFDKRASWHASAPLQLVHSDLCGPLPVASFSGCKYFLTFIDDFSRRTWVYFLKLKSEVFNTFLAFKAFVEKQSGHQILKLRSDNGGEYVKNTFINFCTENGIQMQHTVPYTPQQNGVAERKNHTLKEMANCMLQSKGLSLNFWAEAINCANYIINRTPTKVLKNITPEEASSSIKPDVSHFRVFGSEAWAHIPDEKHKALEPKSEKCIFVGYSEDVKGYRLIPLKSKNVIIRRDVKFAENISAYEPSSADVPPLPISSTFENISSSDDESEDENPPPPSQDSPSAPQLPKWVRATRDAAGDLAGDPTDQRRTRSQFDRASSLLAQASVNYGFDTFAEASGHPDWDAAMNEEYHSLLANDTCDLVPLLKGQKLVRCKWVYKTKY</sequence>
<dbReference type="Gene3D" id="3.30.420.10">
    <property type="entry name" value="Ribonuclease H-like superfamily/Ribonuclease H"/>
    <property type="match status" value="1"/>
</dbReference>
<organism evidence="10 11">
    <name type="scientific">Actinobacillus pleuropneumoniae</name>
    <name type="common">Haemophilus pleuropneumoniae</name>
    <dbReference type="NCBI Taxonomy" id="715"/>
    <lineage>
        <taxon>Bacteria</taxon>
        <taxon>Pseudomonadati</taxon>
        <taxon>Pseudomonadota</taxon>
        <taxon>Gammaproteobacteria</taxon>
        <taxon>Pasteurellales</taxon>
        <taxon>Pasteurellaceae</taxon>
        <taxon>Actinobacillus</taxon>
    </lineage>
</organism>
<dbReference type="InterPro" id="IPR036397">
    <property type="entry name" value="RNaseH_sf"/>
</dbReference>
<accession>A0A9Q4H953</accession>
<comment type="caution">
    <text evidence="10">The sequence shown here is derived from an EMBL/GenBank/DDBJ whole genome shotgun (WGS) entry which is preliminary data.</text>
</comment>
<reference evidence="10" key="1">
    <citation type="journal article" date="2021" name="Vet Sci">
        <title>O-Serogroups and Pathovirotypes of Escherichia coli Isolated from Post-Weaning Piglets Showing Diarrhoea and/or Oedema in South Korea.</title>
        <authorList>
            <person name="Byun J.W."/>
            <person name="Moon B.Y."/>
            <person name="Do K.H."/>
            <person name="Lee K."/>
            <person name="Lee H.Y."/>
            <person name="Kim W.I."/>
            <person name="So B."/>
            <person name="Lee W.K."/>
        </authorList>
    </citation>
    <scope>NUCLEOTIDE SEQUENCE</scope>
    <source>
        <strain evidence="10">84/14</strain>
    </source>
</reference>
<evidence type="ECO:0000256" key="2">
    <source>
        <dbReference type="ARBA" id="ARBA00022723"/>
    </source>
</evidence>
<evidence type="ECO:0000313" key="11">
    <source>
        <dbReference type="Proteomes" id="UP001077788"/>
    </source>
</evidence>
<dbReference type="InterPro" id="IPR025724">
    <property type="entry name" value="GAG-pre-integrase_dom"/>
</dbReference>
<evidence type="ECO:0000256" key="7">
    <source>
        <dbReference type="ARBA" id="ARBA00023172"/>
    </source>
</evidence>
<feature type="region of interest" description="Disordered" evidence="8">
    <location>
        <begin position="314"/>
        <end position="358"/>
    </location>
</feature>
<dbReference type="InterPro" id="IPR057670">
    <property type="entry name" value="SH3_retrovirus"/>
</dbReference>
<dbReference type="Proteomes" id="UP001077788">
    <property type="component" value="Unassembled WGS sequence"/>
</dbReference>
<dbReference type="GO" id="GO:0046872">
    <property type="term" value="F:metal ion binding"/>
    <property type="evidence" value="ECO:0007669"/>
    <property type="project" value="UniProtKB-KW"/>
</dbReference>
<dbReference type="GO" id="GO:0003676">
    <property type="term" value="F:nucleic acid binding"/>
    <property type="evidence" value="ECO:0007669"/>
    <property type="project" value="InterPro"/>
</dbReference>
<evidence type="ECO:0000256" key="3">
    <source>
        <dbReference type="ARBA" id="ARBA00022759"/>
    </source>
</evidence>